<evidence type="ECO:0000313" key="2">
    <source>
        <dbReference type="Proteomes" id="UP001497700"/>
    </source>
</evidence>
<protein>
    <submittedName>
        <fullName evidence="1">Uncharacterized protein</fullName>
    </submittedName>
</protein>
<evidence type="ECO:0000313" key="1">
    <source>
        <dbReference type="EMBL" id="KAI4864226.1"/>
    </source>
</evidence>
<name>A0ACB9YYD8_9PEZI</name>
<accession>A0ACB9YYD8</accession>
<keyword evidence="2" id="KW-1185">Reference proteome</keyword>
<dbReference type="Proteomes" id="UP001497700">
    <property type="component" value="Unassembled WGS sequence"/>
</dbReference>
<reference evidence="1 2" key="1">
    <citation type="journal article" date="2022" name="New Phytol.">
        <title>Ecological generalism drives hyperdiversity of secondary metabolite gene clusters in xylarialean endophytes.</title>
        <authorList>
            <person name="Franco M.E.E."/>
            <person name="Wisecaver J.H."/>
            <person name="Arnold A.E."/>
            <person name="Ju Y.M."/>
            <person name="Slot J.C."/>
            <person name="Ahrendt S."/>
            <person name="Moore L.P."/>
            <person name="Eastman K.E."/>
            <person name="Scott K."/>
            <person name="Konkel Z."/>
            <person name="Mondo S.J."/>
            <person name="Kuo A."/>
            <person name="Hayes R.D."/>
            <person name="Haridas S."/>
            <person name="Andreopoulos B."/>
            <person name="Riley R."/>
            <person name="LaButti K."/>
            <person name="Pangilinan J."/>
            <person name="Lipzen A."/>
            <person name="Amirebrahimi M."/>
            <person name="Yan J."/>
            <person name="Adam C."/>
            <person name="Keymanesh K."/>
            <person name="Ng V."/>
            <person name="Louie K."/>
            <person name="Northen T."/>
            <person name="Drula E."/>
            <person name="Henrissat B."/>
            <person name="Hsieh H.M."/>
            <person name="Youens-Clark K."/>
            <person name="Lutzoni F."/>
            <person name="Miadlikowska J."/>
            <person name="Eastwood D.C."/>
            <person name="Hamelin R.C."/>
            <person name="Grigoriev I.V."/>
            <person name="U'Ren J.M."/>
        </authorList>
    </citation>
    <scope>NUCLEOTIDE SEQUENCE [LARGE SCALE GENOMIC DNA]</scope>
    <source>
        <strain evidence="1 2">CBS 119005</strain>
    </source>
</reference>
<dbReference type="EMBL" id="MU393489">
    <property type="protein sequence ID" value="KAI4864226.1"/>
    <property type="molecule type" value="Genomic_DNA"/>
</dbReference>
<organism evidence="1 2">
    <name type="scientific">Hypoxylon rubiginosum</name>
    <dbReference type="NCBI Taxonomy" id="110542"/>
    <lineage>
        <taxon>Eukaryota</taxon>
        <taxon>Fungi</taxon>
        <taxon>Dikarya</taxon>
        <taxon>Ascomycota</taxon>
        <taxon>Pezizomycotina</taxon>
        <taxon>Sordariomycetes</taxon>
        <taxon>Xylariomycetidae</taxon>
        <taxon>Xylariales</taxon>
        <taxon>Hypoxylaceae</taxon>
        <taxon>Hypoxylon</taxon>
    </lineage>
</organism>
<comment type="caution">
    <text evidence="1">The sequence shown here is derived from an EMBL/GenBank/DDBJ whole genome shotgun (WGS) entry which is preliminary data.</text>
</comment>
<gene>
    <name evidence="1" type="ORF">F4820DRAFT_339168</name>
</gene>
<sequence>MADYCEQFLRACSDGNLDLARQLQPHVPLESAEFLQGIFIEVIKEKNSPMVEFLIQCSPESFVSHFPDSVLLHAMDAGPQIYALFISKDPSVARRSFGHMGDALGLVVMRNDATFVKLLLDNGASPSSSKIFHKPTTEVAKDLQNVDREIMRMLSQIQESLK</sequence>
<proteinExistence type="predicted"/>